<dbReference type="EMBL" id="MNPW01000003">
    <property type="protein sequence ID" value="ONH55718.1"/>
    <property type="molecule type" value="Genomic_DNA"/>
</dbReference>
<dbReference type="RefSeq" id="WP_076950634.1">
    <property type="nucleotide sequence ID" value="NZ_MNPW01000003.1"/>
</dbReference>
<dbReference type="GO" id="GO:0005886">
    <property type="term" value="C:plasma membrane"/>
    <property type="evidence" value="ECO:0007669"/>
    <property type="project" value="UniProtKB-SubCell"/>
</dbReference>
<protein>
    <recommendedName>
        <fullName evidence="9">Cytochrome C oxidase subunit IV</fullName>
    </recommendedName>
</protein>
<keyword evidence="3 6" id="KW-0812">Transmembrane</keyword>
<keyword evidence="5 6" id="KW-0472">Membrane</keyword>
<evidence type="ECO:0000256" key="4">
    <source>
        <dbReference type="ARBA" id="ARBA00022989"/>
    </source>
</evidence>
<sequence>MTGLVVCWLGLIVLSVGTLLAGASGFWWGVLLLAVAKAWVIVEGFMELRHAPRLWRGMMLGWAFVVMGLSVYPLLR</sequence>
<evidence type="ECO:0008006" key="9">
    <source>
        <dbReference type="Google" id="ProtNLM"/>
    </source>
</evidence>
<evidence type="ECO:0000256" key="1">
    <source>
        <dbReference type="ARBA" id="ARBA00004651"/>
    </source>
</evidence>
<organism evidence="7 8">
    <name type="scientific">Pseudomonas cedrina subsp. cedrina</name>
    <dbReference type="NCBI Taxonomy" id="76762"/>
    <lineage>
        <taxon>Bacteria</taxon>
        <taxon>Pseudomonadati</taxon>
        <taxon>Pseudomonadota</taxon>
        <taxon>Gammaproteobacteria</taxon>
        <taxon>Pseudomonadales</taxon>
        <taxon>Pseudomonadaceae</taxon>
        <taxon>Pseudomonas</taxon>
    </lineage>
</organism>
<comment type="caution">
    <text evidence="7">The sequence shown here is derived from an EMBL/GenBank/DDBJ whole genome shotgun (WGS) entry which is preliminary data.</text>
</comment>
<keyword evidence="2" id="KW-1003">Cell membrane</keyword>
<gene>
    <name evidence="7" type="ORF">BLL36_06275</name>
</gene>
<dbReference type="OrthoDB" id="9181004at2"/>
<evidence type="ECO:0000256" key="2">
    <source>
        <dbReference type="ARBA" id="ARBA00022475"/>
    </source>
</evidence>
<accession>A0A1V2KDG6</accession>
<evidence type="ECO:0000256" key="5">
    <source>
        <dbReference type="ARBA" id="ARBA00023136"/>
    </source>
</evidence>
<dbReference type="Proteomes" id="UP000189295">
    <property type="component" value="Unassembled WGS sequence"/>
</dbReference>
<evidence type="ECO:0000313" key="7">
    <source>
        <dbReference type="EMBL" id="ONH55718.1"/>
    </source>
</evidence>
<dbReference type="InterPro" id="IPR005171">
    <property type="entry name" value="Cyt_c_oxidase_su4_prok"/>
</dbReference>
<dbReference type="Pfam" id="PF03626">
    <property type="entry name" value="COX4_pro"/>
    <property type="match status" value="1"/>
</dbReference>
<keyword evidence="4 6" id="KW-1133">Transmembrane helix</keyword>
<evidence type="ECO:0000313" key="8">
    <source>
        <dbReference type="Proteomes" id="UP000189295"/>
    </source>
</evidence>
<evidence type="ECO:0000256" key="6">
    <source>
        <dbReference type="SAM" id="Phobius"/>
    </source>
</evidence>
<feature type="transmembrane region" description="Helical" evidence="6">
    <location>
        <begin position="54"/>
        <end position="75"/>
    </location>
</feature>
<proteinExistence type="predicted"/>
<comment type="subcellular location">
    <subcellularLocation>
        <location evidence="1">Cell membrane</location>
        <topology evidence="1">Multi-pass membrane protein</topology>
    </subcellularLocation>
</comment>
<dbReference type="AlphaFoldDB" id="A0A1V2KDG6"/>
<name>A0A1V2KDG6_PSECE</name>
<reference evidence="7 8" key="1">
    <citation type="submission" date="2016-10" db="EMBL/GenBank/DDBJ databases">
        <title>Pseudomonas lactis sp. nov. and Pseudomonas paralactis sp. nov., isolated from bovine raw milk.</title>
        <authorList>
            <person name="Von Neubeck M."/>
            <person name="Huptas C."/>
            <person name="Glueck C."/>
            <person name="Krewinkel M."/>
            <person name="Stoeckel M."/>
            <person name="Stressler T."/>
            <person name="Fischer L."/>
            <person name="Hinrichs J."/>
            <person name="Scherer S."/>
            <person name="Wenning M."/>
        </authorList>
    </citation>
    <scope>NUCLEOTIDE SEQUENCE [LARGE SCALE GENOMIC DNA]</scope>
    <source>
        <strain evidence="7 8">DSM 17516</strain>
    </source>
</reference>
<evidence type="ECO:0000256" key="3">
    <source>
        <dbReference type="ARBA" id="ARBA00022692"/>
    </source>
</evidence>